<dbReference type="EMBL" id="CVRI01000020">
    <property type="protein sequence ID" value="CRK90627.1"/>
    <property type="molecule type" value="Genomic_DNA"/>
</dbReference>
<organism evidence="1 2">
    <name type="scientific">Clunio marinus</name>
    <dbReference type="NCBI Taxonomy" id="568069"/>
    <lineage>
        <taxon>Eukaryota</taxon>
        <taxon>Metazoa</taxon>
        <taxon>Ecdysozoa</taxon>
        <taxon>Arthropoda</taxon>
        <taxon>Hexapoda</taxon>
        <taxon>Insecta</taxon>
        <taxon>Pterygota</taxon>
        <taxon>Neoptera</taxon>
        <taxon>Endopterygota</taxon>
        <taxon>Diptera</taxon>
        <taxon>Nematocera</taxon>
        <taxon>Chironomoidea</taxon>
        <taxon>Chironomidae</taxon>
        <taxon>Clunio</taxon>
    </lineage>
</organism>
<evidence type="ECO:0000313" key="2">
    <source>
        <dbReference type="Proteomes" id="UP000183832"/>
    </source>
</evidence>
<name>A0A1J1HRM0_9DIPT</name>
<accession>A0A1J1HRM0</accession>
<dbReference type="AlphaFoldDB" id="A0A1J1HRM0"/>
<sequence length="81" mass="9369">MLFIPLSVNNKVNGIKAPMRVGKMRRKNFFSSFQKTVKVAISCRLLLCIIITEQIFVRIFLKSPIDGIIQNKLKFHESKMT</sequence>
<protein>
    <submittedName>
        <fullName evidence="1">CLUMA_CG004329, isoform A</fullName>
    </submittedName>
</protein>
<proteinExistence type="predicted"/>
<dbReference type="Proteomes" id="UP000183832">
    <property type="component" value="Unassembled WGS sequence"/>
</dbReference>
<reference evidence="1 2" key="1">
    <citation type="submission" date="2015-04" db="EMBL/GenBank/DDBJ databases">
        <authorList>
            <person name="Syromyatnikov M.Y."/>
            <person name="Popov V.N."/>
        </authorList>
    </citation>
    <scope>NUCLEOTIDE SEQUENCE [LARGE SCALE GENOMIC DNA]</scope>
</reference>
<keyword evidence="2" id="KW-1185">Reference proteome</keyword>
<evidence type="ECO:0000313" key="1">
    <source>
        <dbReference type="EMBL" id="CRK90627.1"/>
    </source>
</evidence>
<gene>
    <name evidence="1" type="ORF">CLUMA_CG004329</name>
</gene>